<sequence length="75" mass="8930">MNKKRKVDESLMKLDAVQELRREKARDIEHLGNLDQQRLELLEKIKTGEEVIEKELRGIPEEHVRAWFKNLVHDG</sequence>
<organism evidence="1 2">
    <name type="scientific">Polyplosphaeria fusca</name>
    <dbReference type="NCBI Taxonomy" id="682080"/>
    <lineage>
        <taxon>Eukaryota</taxon>
        <taxon>Fungi</taxon>
        <taxon>Dikarya</taxon>
        <taxon>Ascomycota</taxon>
        <taxon>Pezizomycotina</taxon>
        <taxon>Dothideomycetes</taxon>
        <taxon>Pleosporomycetidae</taxon>
        <taxon>Pleosporales</taxon>
        <taxon>Tetraplosphaeriaceae</taxon>
        <taxon>Polyplosphaeria</taxon>
    </lineage>
</organism>
<accession>A0A9P4R6D1</accession>
<proteinExistence type="predicted"/>
<comment type="caution">
    <text evidence="1">The sequence shown here is derived from an EMBL/GenBank/DDBJ whole genome shotgun (WGS) entry which is preliminary data.</text>
</comment>
<protein>
    <submittedName>
        <fullName evidence="1">Uncharacterized protein</fullName>
    </submittedName>
</protein>
<dbReference type="AlphaFoldDB" id="A0A9P4R6D1"/>
<dbReference type="Proteomes" id="UP000799444">
    <property type="component" value="Unassembled WGS sequence"/>
</dbReference>
<evidence type="ECO:0000313" key="2">
    <source>
        <dbReference type="Proteomes" id="UP000799444"/>
    </source>
</evidence>
<name>A0A9P4R6D1_9PLEO</name>
<keyword evidence="2" id="KW-1185">Reference proteome</keyword>
<evidence type="ECO:0000313" key="1">
    <source>
        <dbReference type="EMBL" id="KAF2738905.1"/>
    </source>
</evidence>
<reference evidence="1" key="1">
    <citation type="journal article" date="2020" name="Stud. Mycol.">
        <title>101 Dothideomycetes genomes: a test case for predicting lifestyles and emergence of pathogens.</title>
        <authorList>
            <person name="Haridas S."/>
            <person name="Albert R."/>
            <person name="Binder M."/>
            <person name="Bloem J."/>
            <person name="Labutti K."/>
            <person name="Salamov A."/>
            <person name="Andreopoulos B."/>
            <person name="Baker S."/>
            <person name="Barry K."/>
            <person name="Bills G."/>
            <person name="Bluhm B."/>
            <person name="Cannon C."/>
            <person name="Castanera R."/>
            <person name="Culley D."/>
            <person name="Daum C."/>
            <person name="Ezra D."/>
            <person name="Gonzalez J."/>
            <person name="Henrissat B."/>
            <person name="Kuo A."/>
            <person name="Liang C."/>
            <person name="Lipzen A."/>
            <person name="Lutzoni F."/>
            <person name="Magnuson J."/>
            <person name="Mondo S."/>
            <person name="Nolan M."/>
            <person name="Ohm R."/>
            <person name="Pangilinan J."/>
            <person name="Park H.-J."/>
            <person name="Ramirez L."/>
            <person name="Alfaro M."/>
            <person name="Sun H."/>
            <person name="Tritt A."/>
            <person name="Yoshinaga Y."/>
            <person name="Zwiers L.-H."/>
            <person name="Turgeon B."/>
            <person name="Goodwin S."/>
            <person name="Spatafora J."/>
            <person name="Crous P."/>
            <person name="Grigoriev I."/>
        </authorList>
    </citation>
    <scope>NUCLEOTIDE SEQUENCE</scope>
    <source>
        <strain evidence="1">CBS 125425</strain>
    </source>
</reference>
<dbReference type="EMBL" id="ML996106">
    <property type="protein sequence ID" value="KAF2738905.1"/>
    <property type="molecule type" value="Genomic_DNA"/>
</dbReference>
<gene>
    <name evidence="1" type="ORF">EJ04DRAFT_509083</name>
</gene>